<feature type="region of interest" description="Disordered" evidence="2">
    <location>
        <begin position="337"/>
        <end position="446"/>
    </location>
</feature>
<reference evidence="3 4" key="1">
    <citation type="submission" date="2020-01" db="EMBL/GenBank/DDBJ databases">
        <authorList>
            <person name="Kim M.K."/>
        </authorList>
    </citation>
    <scope>NUCLEOTIDE SEQUENCE [LARGE SCALE GENOMIC DNA]</scope>
    <source>
        <strain evidence="3 4">172606-1</strain>
    </source>
</reference>
<dbReference type="InterPro" id="IPR002347">
    <property type="entry name" value="SDR_fam"/>
</dbReference>
<sequence length="446" mass="46640">MEPRLKNKVAIVTGGGAGIGEAISKKFALEGARVLVCGMPDDPIDAVVKEITSKGGLAVAYKGDISLAEHARLCVDTAVKTWGKLDILINNAGVFPVMSTIQDYPIDAFEYLVKNNIYSVFMMTRFAIPYLQQTKGCVVSAGSESGLIGIAENTPYGGTKGFIHSFTKGLAAEQAQFGVRVNAVCPGAIDTAWTHKETGPMSAKNEKMIIEATPMGRRGTPEEVANVYLFLASDEASFVTGSLYSVDGGVTINKGATGSMADKSMKAEPAGELNLKHSKEGDTAKDRYNKVYNSSQKASAPESSGSGGDKLVKTITKTLVGVSVGIAAAKAILNASKNSTPEGQQTSPETKPKTKATTPTLQPDEPLVEANTDPTIPAAKPVNTPLTEAKTDPTIPASKPKSAGAGSKNKGWTKKMDEKKNTDNTQTGGSPGNKGFTNEAATGNTD</sequence>
<dbReference type="InterPro" id="IPR036291">
    <property type="entry name" value="NAD(P)-bd_dom_sf"/>
</dbReference>
<dbReference type="AlphaFoldDB" id="A0A6C0GKQ2"/>
<dbReference type="PRINTS" id="PR00080">
    <property type="entry name" value="SDRFAMILY"/>
</dbReference>
<dbReference type="Pfam" id="PF13561">
    <property type="entry name" value="adh_short_C2"/>
    <property type="match status" value="1"/>
</dbReference>
<keyword evidence="3" id="KW-0560">Oxidoreductase</keyword>
<evidence type="ECO:0000256" key="2">
    <source>
        <dbReference type="SAM" id="MobiDB-lite"/>
    </source>
</evidence>
<name>A0A6C0GKQ2_9BACT</name>
<dbReference type="Proteomes" id="UP000480178">
    <property type="component" value="Chromosome"/>
</dbReference>
<dbReference type="InterPro" id="IPR020904">
    <property type="entry name" value="Sc_DH/Rdtase_CS"/>
</dbReference>
<dbReference type="PANTHER" id="PTHR43975">
    <property type="entry name" value="ZGC:101858"/>
    <property type="match status" value="1"/>
</dbReference>
<accession>A0A6C0GKQ2</accession>
<dbReference type="CDD" id="cd05233">
    <property type="entry name" value="SDR_c"/>
    <property type="match status" value="1"/>
</dbReference>
<feature type="region of interest" description="Disordered" evidence="2">
    <location>
        <begin position="261"/>
        <end position="285"/>
    </location>
</feature>
<dbReference type="EC" id="1.1.1.47" evidence="3"/>
<dbReference type="PROSITE" id="PS00061">
    <property type="entry name" value="ADH_SHORT"/>
    <property type="match status" value="1"/>
</dbReference>
<dbReference type="Gene3D" id="3.40.50.720">
    <property type="entry name" value="NAD(P)-binding Rossmann-like Domain"/>
    <property type="match status" value="1"/>
</dbReference>
<dbReference type="KEGG" id="rhoz:GXP67_17145"/>
<dbReference type="PANTHER" id="PTHR43975:SF2">
    <property type="entry name" value="EG:BACR7A4.14 PROTEIN-RELATED"/>
    <property type="match status" value="1"/>
</dbReference>
<dbReference type="SUPFAM" id="SSF51735">
    <property type="entry name" value="NAD(P)-binding Rossmann-fold domains"/>
    <property type="match status" value="1"/>
</dbReference>
<protein>
    <submittedName>
        <fullName evidence="3">Glucose 1-dehydrogenase</fullName>
        <ecNumber evidence="3">1.1.1.47</ecNumber>
    </submittedName>
</protein>
<dbReference type="RefSeq" id="WP_162444258.1">
    <property type="nucleotide sequence ID" value="NZ_CP048222.1"/>
</dbReference>
<keyword evidence="4" id="KW-1185">Reference proteome</keyword>
<dbReference type="GO" id="GO:0047936">
    <property type="term" value="F:glucose 1-dehydrogenase [NAD(P)+] activity"/>
    <property type="evidence" value="ECO:0007669"/>
    <property type="project" value="UniProtKB-EC"/>
</dbReference>
<dbReference type="FunFam" id="3.40.50.720:FF:000084">
    <property type="entry name" value="Short-chain dehydrogenase reductase"/>
    <property type="match status" value="1"/>
</dbReference>
<proteinExistence type="inferred from homology"/>
<evidence type="ECO:0000313" key="4">
    <source>
        <dbReference type="Proteomes" id="UP000480178"/>
    </source>
</evidence>
<evidence type="ECO:0000256" key="1">
    <source>
        <dbReference type="ARBA" id="ARBA00006484"/>
    </source>
</evidence>
<feature type="compositionally biased region" description="Basic and acidic residues" evidence="2">
    <location>
        <begin position="274"/>
        <end position="285"/>
    </location>
</feature>
<organism evidence="3 4">
    <name type="scientific">Rhodocytophaga rosea</name>
    <dbReference type="NCBI Taxonomy" id="2704465"/>
    <lineage>
        <taxon>Bacteria</taxon>
        <taxon>Pseudomonadati</taxon>
        <taxon>Bacteroidota</taxon>
        <taxon>Cytophagia</taxon>
        <taxon>Cytophagales</taxon>
        <taxon>Rhodocytophagaceae</taxon>
        <taxon>Rhodocytophaga</taxon>
    </lineage>
</organism>
<evidence type="ECO:0000313" key="3">
    <source>
        <dbReference type="EMBL" id="QHT68243.1"/>
    </source>
</evidence>
<gene>
    <name evidence="3" type="ORF">GXP67_17145</name>
</gene>
<dbReference type="EMBL" id="CP048222">
    <property type="protein sequence ID" value="QHT68243.1"/>
    <property type="molecule type" value="Genomic_DNA"/>
</dbReference>
<dbReference type="PRINTS" id="PR00081">
    <property type="entry name" value="GDHRDH"/>
</dbReference>
<feature type="compositionally biased region" description="Polar residues" evidence="2">
    <location>
        <begin position="435"/>
        <end position="446"/>
    </location>
</feature>
<dbReference type="NCBIfam" id="NF005559">
    <property type="entry name" value="PRK07231.1"/>
    <property type="match status" value="1"/>
</dbReference>
<comment type="similarity">
    <text evidence="1">Belongs to the short-chain dehydrogenases/reductases (SDR) family.</text>
</comment>